<dbReference type="PANTHER" id="PTHR11062:SF378">
    <property type="entry name" value="EXOSTOSIN GT47 DOMAIN-CONTAINING PROTEIN"/>
    <property type="match status" value="1"/>
</dbReference>
<proteinExistence type="inferred from homology"/>
<evidence type="ECO:0000256" key="1">
    <source>
        <dbReference type="ARBA" id="ARBA00004323"/>
    </source>
</evidence>
<dbReference type="InterPro" id="IPR004263">
    <property type="entry name" value="Exostosin"/>
</dbReference>
<name>A0AAV1SQM0_9ROSI</name>
<dbReference type="EMBL" id="CAWUPB010001195">
    <property type="protein sequence ID" value="CAK7355318.1"/>
    <property type="molecule type" value="Genomic_DNA"/>
</dbReference>
<keyword evidence="8" id="KW-1185">Reference proteome</keyword>
<evidence type="ECO:0000313" key="7">
    <source>
        <dbReference type="EMBL" id="CAK7355318.1"/>
    </source>
</evidence>
<dbReference type="GO" id="GO:0000139">
    <property type="term" value="C:Golgi membrane"/>
    <property type="evidence" value="ECO:0007669"/>
    <property type="project" value="UniProtKB-SubCell"/>
</dbReference>
<reference evidence="7 8" key="1">
    <citation type="submission" date="2024-01" db="EMBL/GenBank/DDBJ databases">
        <authorList>
            <person name="Waweru B."/>
        </authorList>
    </citation>
    <scope>NUCLEOTIDE SEQUENCE [LARGE SCALE GENOMIC DNA]</scope>
</reference>
<keyword evidence="3" id="KW-0328">Glycosyltransferase</keyword>
<gene>
    <name evidence="7" type="ORF">DCAF_LOCUS25605</name>
</gene>
<keyword evidence="4" id="KW-0812">Transmembrane</keyword>
<dbReference type="GO" id="GO:0016757">
    <property type="term" value="F:glycosyltransferase activity"/>
    <property type="evidence" value="ECO:0007669"/>
    <property type="project" value="UniProtKB-KW"/>
</dbReference>
<evidence type="ECO:0000256" key="4">
    <source>
        <dbReference type="ARBA" id="ARBA00022968"/>
    </source>
</evidence>
<evidence type="ECO:0000256" key="2">
    <source>
        <dbReference type="ARBA" id="ARBA00010271"/>
    </source>
</evidence>
<dbReference type="InterPro" id="IPR040911">
    <property type="entry name" value="Exostosin_GT47"/>
</dbReference>
<dbReference type="PANTHER" id="PTHR11062">
    <property type="entry name" value="EXOSTOSIN HEPARAN SULFATE GLYCOSYLTRANSFERASE -RELATED"/>
    <property type="match status" value="1"/>
</dbReference>
<protein>
    <recommendedName>
        <fullName evidence="6">Exostosin GT47 domain-containing protein</fullName>
    </recommendedName>
</protein>
<feature type="domain" description="Exostosin GT47" evidence="6">
    <location>
        <begin position="9"/>
        <end position="113"/>
    </location>
</feature>
<dbReference type="Pfam" id="PF03016">
    <property type="entry name" value="Exostosin_GT47"/>
    <property type="match status" value="1"/>
</dbReference>
<comment type="similarity">
    <text evidence="2">Belongs to the glycosyltransferase 47 family.</text>
</comment>
<evidence type="ECO:0000313" key="8">
    <source>
        <dbReference type="Proteomes" id="UP001314170"/>
    </source>
</evidence>
<keyword evidence="3" id="KW-0808">Transferase</keyword>
<evidence type="ECO:0000256" key="5">
    <source>
        <dbReference type="ARBA" id="ARBA00023034"/>
    </source>
</evidence>
<evidence type="ECO:0000256" key="3">
    <source>
        <dbReference type="ARBA" id="ARBA00022676"/>
    </source>
</evidence>
<keyword evidence="4" id="KW-0735">Signal-anchor</keyword>
<sequence>MLAFWRGLNDSYVREKLLHSWENRPRLLIQKGRKPSLEEQDRSFHEAFKTSKFCICPAGPDIDRYIALAIQYGCVPVILSDYYDLPFTDILDWRTFSLIVKESSVYYIKGLLEVVGEPEYQALQTNVVRVQIFLSHKPSTSIVSEILSGKDL</sequence>
<comment type="caution">
    <text evidence="7">The sequence shown here is derived from an EMBL/GenBank/DDBJ whole genome shotgun (WGS) entry which is preliminary data.</text>
</comment>
<dbReference type="AlphaFoldDB" id="A0AAV1SQM0"/>
<comment type="subcellular location">
    <subcellularLocation>
        <location evidence="1">Golgi apparatus membrane</location>
        <topology evidence="1">Single-pass type II membrane protein</topology>
    </subcellularLocation>
</comment>
<evidence type="ECO:0000259" key="6">
    <source>
        <dbReference type="Pfam" id="PF03016"/>
    </source>
</evidence>
<keyword evidence="5" id="KW-0333">Golgi apparatus</keyword>
<accession>A0AAV1SQM0</accession>
<dbReference type="Proteomes" id="UP001314170">
    <property type="component" value="Unassembled WGS sequence"/>
</dbReference>
<organism evidence="7 8">
    <name type="scientific">Dovyalis caffra</name>
    <dbReference type="NCBI Taxonomy" id="77055"/>
    <lineage>
        <taxon>Eukaryota</taxon>
        <taxon>Viridiplantae</taxon>
        <taxon>Streptophyta</taxon>
        <taxon>Embryophyta</taxon>
        <taxon>Tracheophyta</taxon>
        <taxon>Spermatophyta</taxon>
        <taxon>Magnoliopsida</taxon>
        <taxon>eudicotyledons</taxon>
        <taxon>Gunneridae</taxon>
        <taxon>Pentapetalae</taxon>
        <taxon>rosids</taxon>
        <taxon>fabids</taxon>
        <taxon>Malpighiales</taxon>
        <taxon>Salicaceae</taxon>
        <taxon>Flacourtieae</taxon>
        <taxon>Dovyalis</taxon>
    </lineage>
</organism>